<accession>A0A5P2GFZ4</accession>
<dbReference type="SUPFAM" id="SSF51206">
    <property type="entry name" value="cAMP-binding domain-like"/>
    <property type="match status" value="1"/>
</dbReference>
<evidence type="ECO:0000313" key="1">
    <source>
        <dbReference type="EMBL" id="QES90581.1"/>
    </source>
</evidence>
<gene>
    <name evidence="1" type="ORF">E0W69_018605</name>
</gene>
<dbReference type="InterPro" id="IPR018490">
    <property type="entry name" value="cNMP-bd_dom_sf"/>
</dbReference>
<name>A0A5P2GFZ4_9BACT</name>
<dbReference type="RefSeq" id="WP_131331567.1">
    <property type="nucleotide sequence ID" value="NZ_CP044016.1"/>
</dbReference>
<dbReference type="KEGG" id="arac:E0W69_018605"/>
<evidence type="ECO:0008006" key="3">
    <source>
        <dbReference type="Google" id="ProtNLM"/>
    </source>
</evidence>
<reference evidence="1 2" key="1">
    <citation type="submission" date="2019-09" db="EMBL/GenBank/DDBJ databases">
        <title>Complete genome sequence of Arachidicoccus sp. B3-10 isolated from apple orchard soil.</title>
        <authorList>
            <person name="Kim H.S."/>
            <person name="Han K.-I."/>
            <person name="Suh M.K."/>
            <person name="Lee K.C."/>
            <person name="Eom M.K."/>
            <person name="Kim J.-S."/>
            <person name="Kang S.W."/>
            <person name="Sin Y."/>
            <person name="Lee J.-S."/>
        </authorList>
    </citation>
    <scope>NUCLEOTIDE SEQUENCE [LARGE SCALE GENOMIC DNA]</scope>
    <source>
        <strain evidence="1 2">B3-10</strain>
    </source>
</reference>
<dbReference type="InterPro" id="IPR014710">
    <property type="entry name" value="RmlC-like_jellyroll"/>
</dbReference>
<dbReference type="EMBL" id="CP044016">
    <property type="protein sequence ID" value="QES90581.1"/>
    <property type="molecule type" value="Genomic_DNA"/>
</dbReference>
<dbReference type="Gene3D" id="2.60.120.10">
    <property type="entry name" value="Jelly Rolls"/>
    <property type="match status" value="1"/>
</dbReference>
<dbReference type="Proteomes" id="UP000292424">
    <property type="component" value="Chromosome"/>
</dbReference>
<protein>
    <recommendedName>
        <fullName evidence="3">Crp/Fnr family transcriptional regulator</fullName>
    </recommendedName>
</protein>
<sequence>MQVIEPQAILKFHLSQIAIFTEEELRRMEKILKLGHARAGQLLYAPKEKLSTLAWLPISGILRGYRYVDCVDRTFCFSNPYCAFGNVYYYVTGYSDDVYMEAATDVIYIYFDYKDLIALEKEIPKVEKIRSYIIKMTNIFVTNILTDMCTKDLKTRYLELIEREPILFQLIPQYQIASYLGVEPQSLSRLKAQIKKEMVMEV</sequence>
<dbReference type="AlphaFoldDB" id="A0A5P2GFZ4"/>
<evidence type="ECO:0000313" key="2">
    <source>
        <dbReference type="Proteomes" id="UP000292424"/>
    </source>
</evidence>
<keyword evidence="2" id="KW-1185">Reference proteome</keyword>
<proteinExistence type="predicted"/>
<organism evidence="1 2">
    <name type="scientific">Rhizosphaericola mali</name>
    <dbReference type="NCBI Taxonomy" id="2545455"/>
    <lineage>
        <taxon>Bacteria</taxon>
        <taxon>Pseudomonadati</taxon>
        <taxon>Bacteroidota</taxon>
        <taxon>Chitinophagia</taxon>
        <taxon>Chitinophagales</taxon>
        <taxon>Chitinophagaceae</taxon>
        <taxon>Rhizosphaericola</taxon>
    </lineage>
</organism>
<dbReference type="OrthoDB" id="663011at2"/>